<dbReference type="InterPro" id="IPR009057">
    <property type="entry name" value="Homeodomain-like_sf"/>
</dbReference>
<dbReference type="InterPro" id="IPR036397">
    <property type="entry name" value="RNaseH_sf"/>
</dbReference>
<organism evidence="3 4">
    <name type="scientific">Rhipicephalus microplus</name>
    <name type="common">Cattle tick</name>
    <name type="synonym">Boophilus microplus</name>
    <dbReference type="NCBI Taxonomy" id="6941"/>
    <lineage>
        <taxon>Eukaryota</taxon>
        <taxon>Metazoa</taxon>
        <taxon>Ecdysozoa</taxon>
        <taxon>Arthropoda</taxon>
        <taxon>Chelicerata</taxon>
        <taxon>Arachnida</taxon>
        <taxon>Acari</taxon>
        <taxon>Parasitiformes</taxon>
        <taxon>Ixodida</taxon>
        <taxon>Ixodoidea</taxon>
        <taxon>Ixodidae</taxon>
        <taxon>Rhipicephalinae</taxon>
        <taxon>Rhipicephalus</taxon>
        <taxon>Boophilus</taxon>
    </lineage>
</organism>
<dbReference type="GO" id="GO:0005634">
    <property type="term" value="C:nucleus"/>
    <property type="evidence" value="ECO:0007669"/>
    <property type="project" value="UniProtKB-SubCell"/>
</dbReference>
<comment type="subcellular location">
    <subcellularLocation>
        <location evidence="1">Nucleus</location>
    </subcellularLocation>
</comment>
<accession>A0A9J6ED68</accession>
<evidence type="ECO:0000259" key="2">
    <source>
        <dbReference type="Pfam" id="PF01498"/>
    </source>
</evidence>
<dbReference type="GO" id="GO:0015074">
    <property type="term" value="P:DNA integration"/>
    <property type="evidence" value="ECO:0007669"/>
    <property type="project" value="InterPro"/>
</dbReference>
<dbReference type="Proteomes" id="UP000821866">
    <property type="component" value="Chromosome 3"/>
</dbReference>
<evidence type="ECO:0000313" key="4">
    <source>
        <dbReference type="Proteomes" id="UP000821866"/>
    </source>
</evidence>
<sequence>MARVPQDEKLRIIELYIKECSPRAVAAVVKRPLKTVIRIIQAFKYEDRIKDAPRKLRPRVTTKEDDVNIVAYVACNLRASVSEIRQCFQLTASKTTVKRRLAEAGLRSSMTVQKPLLTTINKSKRLSFAQQHEAWSADDWNRVVFSDECIYTTKWDQRARVWLPDRTRCSKSCEISPVF</sequence>
<name>A0A9J6ED68_RHIMP</name>
<evidence type="ECO:0000313" key="3">
    <source>
        <dbReference type="EMBL" id="KAH8031976.1"/>
    </source>
</evidence>
<evidence type="ECO:0000256" key="1">
    <source>
        <dbReference type="ARBA" id="ARBA00004123"/>
    </source>
</evidence>
<keyword evidence="4" id="KW-1185">Reference proteome</keyword>
<reference evidence="3" key="1">
    <citation type="journal article" date="2020" name="Cell">
        <title>Large-Scale Comparative Analyses of Tick Genomes Elucidate Their Genetic Diversity and Vector Capacities.</title>
        <authorList>
            <consortium name="Tick Genome and Microbiome Consortium (TIGMIC)"/>
            <person name="Jia N."/>
            <person name="Wang J."/>
            <person name="Shi W."/>
            <person name="Du L."/>
            <person name="Sun Y."/>
            <person name="Zhan W."/>
            <person name="Jiang J.F."/>
            <person name="Wang Q."/>
            <person name="Zhang B."/>
            <person name="Ji P."/>
            <person name="Bell-Sakyi L."/>
            <person name="Cui X.M."/>
            <person name="Yuan T.T."/>
            <person name="Jiang B.G."/>
            <person name="Yang W.F."/>
            <person name="Lam T.T."/>
            <person name="Chang Q.C."/>
            <person name="Ding S.J."/>
            <person name="Wang X.J."/>
            <person name="Zhu J.G."/>
            <person name="Ruan X.D."/>
            <person name="Zhao L."/>
            <person name="Wei J.T."/>
            <person name="Ye R.Z."/>
            <person name="Que T.C."/>
            <person name="Du C.H."/>
            <person name="Zhou Y.H."/>
            <person name="Cheng J.X."/>
            <person name="Dai P.F."/>
            <person name="Guo W.B."/>
            <person name="Han X.H."/>
            <person name="Huang E.J."/>
            <person name="Li L.F."/>
            <person name="Wei W."/>
            <person name="Gao Y.C."/>
            <person name="Liu J.Z."/>
            <person name="Shao H.Z."/>
            <person name="Wang X."/>
            <person name="Wang C.C."/>
            <person name="Yang T.C."/>
            <person name="Huo Q.B."/>
            <person name="Li W."/>
            <person name="Chen H.Y."/>
            <person name="Chen S.E."/>
            <person name="Zhou L.G."/>
            <person name="Ni X.B."/>
            <person name="Tian J.H."/>
            <person name="Sheng Y."/>
            <person name="Liu T."/>
            <person name="Pan Y.S."/>
            <person name="Xia L.Y."/>
            <person name="Li J."/>
            <person name="Zhao F."/>
            <person name="Cao W.C."/>
        </authorList>
    </citation>
    <scope>NUCLEOTIDE SEQUENCE</scope>
    <source>
        <strain evidence="3">Rmic-2018</strain>
    </source>
</reference>
<gene>
    <name evidence="3" type="ORF">HPB51_022498</name>
</gene>
<dbReference type="AlphaFoldDB" id="A0A9J6ED68"/>
<dbReference type="EMBL" id="JABSTU010000005">
    <property type="protein sequence ID" value="KAH8031976.1"/>
    <property type="molecule type" value="Genomic_DNA"/>
</dbReference>
<proteinExistence type="predicted"/>
<dbReference type="SUPFAM" id="SSF46689">
    <property type="entry name" value="Homeodomain-like"/>
    <property type="match status" value="1"/>
</dbReference>
<dbReference type="Gene3D" id="3.30.420.10">
    <property type="entry name" value="Ribonuclease H-like superfamily/Ribonuclease H"/>
    <property type="match status" value="1"/>
</dbReference>
<protein>
    <recommendedName>
        <fullName evidence="2">Transposase Tc1-like domain-containing protein</fullName>
    </recommendedName>
</protein>
<dbReference type="VEuPathDB" id="VectorBase:LOC119173743"/>
<dbReference type="GO" id="GO:0003677">
    <property type="term" value="F:DNA binding"/>
    <property type="evidence" value="ECO:0007669"/>
    <property type="project" value="InterPro"/>
</dbReference>
<dbReference type="InterPro" id="IPR002492">
    <property type="entry name" value="Transposase_Tc1-like"/>
</dbReference>
<reference evidence="3" key="2">
    <citation type="submission" date="2021-09" db="EMBL/GenBank/DDBJ databases">
        <authorList>
            <person name="Jia N."/>
            <person name="Wang J."/>
            <person name="Shi W."/>
            <person name="Du L."/>
            <person name="Sun Y."/>
            <person name="Zhan W."/>
            <person name="Jiang J."/>
            <person name="Wang Q."/>
            <person name="Zhang B."/>
            <person name="Ji P."/>
            <person name="Sakyi L.B."/>
            <person name="Cui X."/>
            <person name="Yuan T."/>
            <person name="Jiang B."/>
            <person name="Yang W."/>
            <person name="Lam T.T.-Y."/>
            <person name="Chang Q."/>
            <person name="Ding S."/>
            <person name="Wang X."/>
            <person name="Zhu J."/>
            <person name="Ruan X."/>
            <person name="Zhao L."/>
            <person name="Wei J."/>
            <person name="Que T."/>
            <person name="Du C."/>
            <person name="Cheng J."/>
            <person name="Dai P."/>
            <person name="Han X."/>
            <person name="Huang E."/>
            <person name="Gao Y."/>
            <person name="Liu J."/>
            <person name="Shao H."/>
            <person name="Ye R."/>
            <person name="Li L."/>
            <person name="Wei W."/>
            <person name="Wang X."/>
            <person name="Wang C."/>
            <person name="Huo Q."/>
            <person name="Li W."/>
            <person name="Guo W."/>
            <person name="Chen H."/>
            <person name="Chen S."/>
            <person name="Zhou L."/>
            <person name="Zhou L."/>
            <person name="Ni X."/>
            <person name="Tian J."/>
            <person name="Zhou Y."/>
            <person name="Sheng Y."/>
            <person name="Liu T."/>
            <person name="Pan Y."/>
            <person name="Xia L."/>
            <person name="Li J."/>
            <person name="Zhao F."/>
            <person name="Cao W."/>
        </authorList>
    </citation>
    <scope>NUCLEOTIDE SEQUENCE</scope>
    <source>
        <strain evidence="3">Rmic-2018</strain>
        <tissue evidence="3">Larvae</tissue>
    </source>
</reference>
<dbReference type="Pfam" id="PF01498">
    <property type="entry name" value="HTH_Tnp_Tc3_2"/>
    <property type="match status" value="1"/>
</dbReference>
<comment type="caution">
    <text evidence="3">The sequence shown here is derived from an EMBL/GenBank/DDBJ whole genome shotgun (WGS) entry which is preliminary data.</text>
</comment>
<dbReference type="GO" id="GO:0006313">
    <property type="term" value="P:DNA transposition"/>
    <property type="evidence" value="ECO:0007669"/>
    <property type="project" value="InterPro"/>
</dbReference>
<feature type="domain" description="Transposase Tc1-like" evidence="2">
    <location>
        <begin position="68"/>
        <end position="132"/>
    </location>
</feature>